<dbReference type="EMBL" id="JALJOV010000558">
    <property type="protein sequence ID" value="KAK9862774.1"/>
    <property type="molecule type" value="Genomic_DNA"/>
</dbReference>
<comment type="caution">
    <text evidence="2">The sequence shown here is derived from an EMBL/GenBank/DDBJ whole genome shotgun (WGS) entry which is preliminary data.</text>
</comment>
<accession>A0AAW1SZU6</accession>
<dbReference type="Proteomes" id="UP001485043">
    <property type="component" value="Unassembled WGS sequence"/>
</dbReference>
<keyword evidence="3" id="KW-1185">Reference proteome</keyword>
<gene>
    <name evidence="2" type="ORF">WJX84_000711</name>
</gene>
<dbReference type="GO" id="GO:0005634">
    <property type="term" value="C:nucleus"/>
    <property type="evidence" value="ECO:0007669"/>
    <property type="project" value="TreeGrafter"/>
</dbReference>
<protein>
    <recommendedName>
        <fullName evidence="4">Pre-rRNA-processing protein RIX1 N-terminal domain-containing protein</fullName>
    </recommendedName>
</protein>
<feature type="region of interest" description="Disordered" evidence="1">
    <location>
        <begin position="443"/>
        <end position="496"/>
    </location>
</feature>
<organism evidence="2 3">
    <name type="scientific">Apatococcus fuscideae</name>
    <dbReference type="NCBI Taxonomy" id="2026836"/>
    <lineage>
        <taxon>Eukaryota</taxon>
        <taxon>Viridiplantae</taxon>
        <taxon>Chlorophyta</taxon>
        <taxon>core chlorophytes</taxon>
        <taxon>Trebouxiophyceae</taxon>
        <taxon>Chlorellales</taxon>
        <taxon>Chlorellaceae</taxon>
        <taxon>Apatococcus</taxon>
    </lineage>
</organism>
<evidence type="ECO:0000313" key="3">
    <source>
        <dbReference type="Proteomes" id="UP001485043"/>
    </source>
</evidence>
<feature type="region of interest" description="Disordered" evidence="1">
    <location>
        <begin position="631"/>
        <end position="656"/>
    </location>
</feature>
<dbReference type="PANTHER" id="PTHR34105">
    <property type="entry name" value="PROLINE-, GLUTAMIC ACID- AND LEUCINE-RICH PROTEIN 1"/>
    <property type="match status" value="1"/>
</dbReference>
<proteinExistence type="predicted"/>
<name>A0AAW1SZU6_9CHLO</name>
<evidence type="ECO:0000256" key="1">
    <source>
        <dbReference type="SAM" id="MobiDB-lite"/>
    </source>
</evidence>
<dbReference type="PANTHER" id="PTHR34105:SF1">
    <property type="entry name" value="PROLINE-, GLUTAMIC ACID- AND LEUCINE-RICH PROTEIN 1"/>
    <property type="match status" value="1"/>
</dbReference>
<evidence type="ECO:0008006" key="4">
    <source>
        <dbReference type="Google" id="ProtNLM"/>
    </source>
</evidence>
<dbReference type="GO" id="GO:0006364">
    <property type="term" value="P:rRNA processing"/>
    <property type="evidence" value="ECO:0007669"/>
    <property type="project" value="TreeGrafter"/>
</dbReference>
<dbReference type="AlphaFoldDB" id="A0AAW1SZU6"/>
<feature type="region of interest" description="Disordered" evidence="1">
    <location>
        <begin position="698"/>
        <end position="740"/>
    </location>
</feature>
<feature type="compositionally biased region" description="Basic residues" evidence="1">
    <location>
        <begin position="457"/>
        <end position="467"/>
    </location>
</feature>
<reference evidence="2 3" key="1">
    <citation type="journal article" date="2024" name="Nat. Commun.">
        <title>Phylogenomics reveals the evolutionary origins of lichenization in chlorophyte algae.</title>
        <authorList>
            <person name="Puginier C."/>
            <person name="Libourel C."/>
            <person name="Otte J."/>
            <person name="Skaloud P."/>
            <person name="Haon M."/>
            <person name="Grisel S."/>
            <person name="Petersen M."/>
            <person name="Berrin J.G."/>
            <person name="Delaux P.M."/>
            <person name="Dal Grande F."/>
            <person name="Keller J."/>
        </authorList>
    </citation>
    <scope>NUCLEOTIDE SEQUENCE [LARGE SCALE GENOMIC DNA]</scope>
    <source>
        <strain evidence="2 3">SAG 2523</strain>
    </source>
</reference>
<feature type="compositionally biased region" description="Gly residues" evidence="1">
    <location>
        <begin position="468"/>
        <end position="492"/>
    </location>
</feature>
<sequence>MEISPAGWLSVLGGAGQAAAGGSVTALHLLQQVLQQQGVSTDRSTVLAPVLDAISRALSAEQVDQQLPGLQLLAAVIPETPAACFRLNYMQWGGQALGLLKADPAGPQALLAWSILQQIFLRVEQVVEEAGVRKEASGLLQRLMQIAVPLLPQAAKQPGQGTVGMVEAITAGARALPPAARSSCMALDAFCRSVIPAASTPQALRSALAQLYPLLPRAHSDALSWETSMQQLLATLHDGLDALFMGLDGSDGSQQARASLKQGVEGFWSGGKALGQAATQGQADGVRACLDTLEHMLTCSQPIPVPLPATSIFLLLTRILAFDDSPAHQGRVPPSASGYRQLLGALPGLHVAALQLLQQLLKAGGGTLRPLHASLSRLVSDLLRRVAAAGPATFSLTSWLVRVEVYKLAGAVVQAAGWAAGRQMNPTAIQAARLELYGHPSGSVPATAETDPLAKIAPHKKRKRGRGKGQGTQGGSNGAADGLGPGTDGAEGAGAAALEPWRRETAVQVAVLQLLETLLQVCGAVIPQDQRLQLDAMAAHMASTAFAAAEGLAAAVETGARESLAAPLQLAACKALVASILAPAPHSPAFLPLALRLLRQGLSCPDALLSSLCSSALLSLEVLLQPHATPPAPTRPLLAQPPQGAHPSSLPTSYMGPPKDGEVLGMPRMITEGRAGGASMQSTIQRPPVTQPVQQTLPGLEVHAPAPVWGVDSSDSEGPMPEIDSGSDMDASAETSDDDL</sequence>
<evidence type="ECO:0000313" key="2">
    <source>
        <dbReference type="EMBL" id="KAK9862774.1"/>
    </source>
</evidence>